<dbReference type="PANTHER" id="PTHR37825">
    <property type="entry name" value="TRNA(MET) CYTIDINE ACETATE LIGASE"/>
    <property type="match status" value="1"/>
</dbReference>
<dbReference type="RefSeq" id="WP_343130747.1">
    <property type="nucleotide sequence ID" value="NZ_JBCITK010000001.1"/>
</dbReference>
<comment type="caution">
    <text evidence="5">The sequence shown here is derived from an EMBL/GenBank/DDBJ whole genome shotgun (WGS) entry which is preliminary data.</text>
</comment>
<dbReference type="InterPro" id="IPR008513">
    <property type="entry name" value="tRNA(Met)_cyd_acetate_ligase"/>
</dbReference>
<keyword evidence="4" id="KW-0820">tRNA-binding</keyword>
<feature type="binding site" evidence="4">
    <location>
        <position position="168"/>
    </location>
    <ligand>
        <name>ATP</name>
        <dbReference type="ChEBI" id="CHEBI:30616"/>
    </ligand>
</feature>
<dbReference type="HAMAP" id="MF_01539">
    <property type="entry name" value="TmcAL"/>
    <property type="match status" value="1"/>
</dbReference>
<dbReference type="Pfam" id="PF05636">
    <property type="entry name" value="HIGH_NTase1"/>
    <property type="match status" value="1"/>
</dbReference>
<comment type="function">
    <text evidence="4">Catalyzes the formation of N(4)-acetylcytidine (ac(4)C) at the wobble position of elongator tRNA(Met), using acetate and ATP as substrates. First activates an acetate ion to form acetyladenylate (Ac-AMP) and then transfers the acetyl group to tRNA to form ac(4)C34.</text>
</comment>
<protein>
    <recommendedName>
        <fullName evidence="4">tRNA(Met) cytidine acetate ligase</fullName>
        <ecNumber evidence="4">6.3.4.-</ecNumber>
    </recommendedName>
</protein>
<keyword evidence="6" id="KW-1185">Reference proteome</keyword>
<sequence length="409" mass="46273">MQNTASQVKAVGMVVEYNPFHNGHLYQLQQAKKETGADVVIVVMSSSFLQRGEPALLSKWSRTKMALACGVDLVLELPYAYATQKAETFAKGAISILTAAGVDCLHFGSESGFIEEFHELLHVMQQHEGEWDLLVKENMSKGHSYPRASSLAFNQLGVETTLSLEQPNNILGYHYIKAISDQNSSIIPFTTKRIAAGYHDRTITSHTIASATSIREAIFSGEDQTSLVQQVMPSVSYAELTNYSQTTHHLHNWEQYFPFLQYRILTSSTDELASIYECVEGLEYRVIDTISKATSFQEWMNLLKTKRYTWTRLQRLATHILTHTTKAELDYVHNSPLPYIRPLGMNDRGQAYLRTLKKKSAVPLLSRFASSTDLLATLELRASRAYLAPLPQEIRQKRMDEEFKAPIRL</sequence>
<comment type="subcellular location">
    <subcellularLocation>
        <location evidence="4">Cytoplasm</location>
    </subcellularLocation>
</comment>
<dbReference type="Proteomes" id="UP001418796">
    <property type="component" value="Unassembled WGS sequence"/>
</dbReference>
<feature type="binding site" evidence="4">
    <location>
        <begin position="193"/>
        <end position="194"/>
    </location>
    <ligand>
        <name>ATP</name>
        <dbReference type="ChEBI" id="CHEBI:30616"/>
    </ligand>
</feature>
<comment type="catalytic activity">
    <reaction evidence="4">
        <text>cytidine(34) in elongator tRNA(Met) + acetate + ATP = N(4)-acetylcytidine(34) in elongator tRNA(Met) + AMP + diphosphate</text>
        <dbReference type="Rhea" id="RHEA:58144"/>
        <dbReference type="Rhea" id="RHEA-COMP:10693"/>
        <dbReference type="Rhea" id="RHEA-COMP:10694"/>
        <dbReference type="ChEBI" id="CHEBI:30089"/>
        <dbReference type="ChEBI" id="CHEBI:30616"/>
        <dbReference type="ChEBI" id="CHEBI:33019"/>
        <dbReference type="ChEBI" id="CHEBI:74900"/>
        <dbReference type="ChEBI" id="CHEBI:82748"/>
        <dbReference type="ChEBI" id="CHEBI:456215"/>
    </reaction>
</comment>
<keyword evidence="1 4" id="KW-0436">Ligase</keyword>
<dbReference type="EMBL" id="JBCITK010000001">
    <property type="protein sequence ID" value="MEN0643952.1"/>
    <property type="molecule type" value="Genomic_DNA"/>
</dbReference>
<evidence type="ECO:0000313" key="6">
    <source>
        <dbReference type="Proteomes" id="UP001418796"/>
    </source>
</evidence>
<dbReference type="SUPFAM" id="SSF52374">
    <property type="entry name" value="Nucleotidylyl transferase"/>
    <property type="match status" value="1"/>
</dbReference>
<dbReference type="Gene3D" id="3.40.50.620">
    <property type="entry name" value="HUPs"/>
    <property type="match status" value="1"/>
</dbReference>
<keyword evidence="4" id="KW-0963">Cytoplasm</keyword>
<feature type="binding site" evidence="4">
    <location>
        <begin position="14"/>
        <end position="27"/>
    </location>
    <ligand>
        <name>ATP</name>
        <dbReference type="ChEBI" id="CHEBI:30616"/>
    </ligand>
</feature>
<proteinExistence type="inferred from homology"/>
<evidence type="ECO:0000256" key="4">
    <source>
        <dbReference type="HAMAP-Rule" id="MF_01539"/>
    </source>
</evidence>
<name>A0ABU9VK28_9BACI</name>
<dbReference type="NCBIfam" id="NF010191">
    <property type="entry name" value="PRK13670.1"/>
    <property type="match status" value="1"/>
</dbReference>
<evidence type="ECO:0000256" key="1">
    <source>
        <dbReference type="ARBA" id="ARBA00022598"/>
    </source>
</evidence>
<keyword evidence="4" id="KW-0547">Nucleotide-binding</keyword>
<dbReference type="InterPro" id="IPR004821">
    <property type="entry name" value="Cyt_trans-like"/>
</dbReference>
<evidence type="ECO:0000256" key="2">
    <source>
        <dbReference type="ARBA" id="ARBA00022694"/>
    </source>
</evidence>
<organism evidence="5 6">
    <name type="scientific">Alkalicoccobacillus gibsonii</name>
    <dbReference type="NCBI Taxonomy" id="79881"/>
    <lineage>
        <taxon>Bacteria</taxon>
        <taxon>Bacillati</taxon>
        <taxon>Bacillota</taxon>
        <taxon>Bacilli</taxon>
        <taxon>Bacillales</taxon>
        <taxon>Bacillaceae</taxon>
        <taxon>Alkalicoccobacillus</taxon>
    </lineage>
</organism>
<dbReference type="InterPro" id="IPR014729">
    <property type="entry name" value="Rossmann-like_a/b/a_fold"/>
</dbReference>
<dbReference type="PANTHER" id="PTHR37825:SF1">
    <property type="entry name" value="TRNA(MET) CYTIDINE ACETATE LIGASE"/>
    <property type="match status" value="1"/>
</dbReference>
<dbReference type="EC" id="6.3.4.-" evidence="4"/>
<keyword evidence="4" id="KW-0067">ATP-binding</keyword>
<comment type="similarity">
    <text evidence="4">Belongs to the TmcAL family.</text>
</comment>
<reference evidence="5 6" key="1">
    <citation type="submission" date="2024-03" db="EMBL/GenBank/DDBJ databases">
        <title>Bacilli Hybrid Assemblies.</title>
        <authorList>
            <person name="Kovac J."/>
        </authorList>
    </citation>
    <scope>NUCLEOTIDE SEQUENCE [LARGE SCALE GENOMIC DNA]</scope>
    <source>
        <strain evidence="5 6">FSL R7-0666</strain>
    </source>
</reference>
<gene>
    <name evidence="4" type="primary">tmcAL</name>
    <name evidence="5" type="ORF">MKY91_12390</name>
</gene>
<keyword evidence="3 4" id="KW-0694">RNA-binding</keyword>
<keyword evidence="2 4" id="KW-0819">tRNA processing</keyword>
<accession>A0ABU9VK28</accession>
<feature type="binding site" evidence="4">
    <location>
        <position position="108"/>
    </location>
    <ligand>
        <name>ATP</name>
        <dbReference type="ChEBI" id="CHEBI:30616"/>
    </ligand>
</feature>
<evidence type="ECO:0000313" key="5">
    <source>
        <dbReference type="EMBL" id="MEN0643952.1"/>
    </source>
</evidence>
<dbReference type="NCBIfam" id="TIGR00125">
    <property type="entry name" value="cyt_tran_rel"/>
    <property type="match status" value="1"/>
</dbReference>
<evidence type="ECO:0000256" key="3">
    <source>
        <dbReference type="ARBA" id="ARBA00022884"/>
    </source>
</evidence>